<gene>
    <name evidence="1" type="ORF">E2C01_088481</name>
</gene>
<sequence>MWCTKPFNPEAWIVETCAAQMVLQSSLQTRKDVNHPHQCCVIASGTASCAGEYRKRRRLEDLARRYNFSSLAMETSGVLGPACNDLLKDIGS</sequence>
<evidence type="ECO:0000313" key="1">
    <source>
        <dbReference type="EMBL" id="MPC93357.1"/>
    </source>
</evidence>
<name>A0A5B7JJH8_PORTR</name>
<reference evidence="1 2" key="1">
    <citation type="submission" date="2019-05" db="EMBL/GenBank/DDBJ databases">
        <title>Another draft genome of Portunus trituberculatus and its Hox gene families provides insights of decapod evolution.</title>
        <authorList>
            <person name="Jeong J.-H."/>
            <person name="Song I."/>
            <person name="Kim S."/>
            <person name="Choi T."/>
            <person name="Kim D."/>
            <person name="Ryu S."/>
            <person name="Kim W."/>
        </authorList>
    </citation>
    <scope>NUCLEOTIDE SEQUENCE [LARGE SCALE GENOMIC DNA]</scope>
    <source>
        <tissue evidence="1">Muscle</tissue>
    </source>
</reference>
<comment type="caution">
    <text evidence="1">The sequence shown here is derived from an EMBL/GenBank/DDBJ whole genome shotgun (WGS) entry which is preliminary data.</text>
</comment>
<keyword evidence="2" id="KW-1185">Reference proteome</keyword>
<evidence type="ECO:0000313" key="2">
    <source>
        <dbReference type="Proteomes" id="UP000324222"/>
    </source>
</evidence>
<dbReference type="Proteomes" id="UP000324222">
    <property type="component" value="Unassembled WGS sequence"/>
</dbReference>
<organism evidence="1 2">
    <name type="scientific">Portunus trituberculatus</name>
    <name type="common">Swimming crab</name>
    <name type="synonym">Neptunus trituberculatus</name>
    <dbReference type="NCBI Taxonomy" id="210409"/>
    <lineage>
        <taxon>Eukaryota</taxon>
        <taxon>Metazoa</taxon>
        <taxon>Ecdysozoa</taxon>
        <taxon>Arthropoda</taxon>
        <taxon>Crustacea</taxon>
        <taxon>Multicrustacea</taxon>
        <taxon>Malacostraca</taxon>
        <taxon>Eumalacostraca</taxon>
        <taxon>Eucarida</taxon>
        <taxon>Decapoda</taxon>
        <taxon>Pleocyemata</taxon>
        <taxon>Brachyura</taxon>
        <taxon>Eubrachyura</taxon>
        <taxon>Portunoidea</taxon>
        <taxon>Portunidae</taxon>
        <taxon>Portuninae</taxon>
        <taxon>Portunus</taxon>
    </lineage>
</organism>
<proteinExistence type="predicted"/>
<dbReference type="AlphaFoldDB" id="A0A5B7JJH8"/>
<dbReference type="EMBL" id="VSRR010094599">
    <property type="protein sequence ID" value="MPC93357.1"/>
    <property type="molecule type" value="Genomic_DNA"/>
</dbReference>
<accession>A0A5B7JJH8</accession>
<protein>
    <submittedName>
        <fullName evidence="1">Uncharacterized protein</fullName>
    </submittedName>
</protein>